<gene>
    <name evidence="2" type="ORF">BGW38_010717</name>
</gene>
<reference evidence="2" key="1">
    <citation type="journal article" date="2020" name="Fungal Divers.">
        <title>Resolving the Mortierellaceae phylogeny through synthesis of multi-gene phylogenetics and phylogenomics.</title>
        <authorList>
            <person name="Vandepol N."/>
            <person name="Liber J."/>
            <person name="Desiro A."/>
            <person name="Na H."/>
            <person name="Kennedy M."/>
            <person name="Barry K."/>
            <person name="Grigoriev I.V."/>
            <person name="Miller A.N."/>
            <person name="O'Donnell K."/>
            <person name="Stajich J.E."/>
            <person name="Bonito G."/>
        </authorList>
    </citation>
    <scope>NUCLEOTIDE SEQUENCE</scope>
    <source>
        <strain evidence="2">KOD1015</strain>
    </source>
</reference>
<proteinExistence type="predicted"/>
<dbReference type="Proteomes" id="UP000780801">
    <property type="component" value="Unassembled WGS sequence"/>
</dbReference>
<keyword evidence="3" id="KW-1185">Reference proteome</keyword>
<accession>A0A9P6KFJ0</accession>
<feature type="compositionally biased region" description="Polar residues" evidence="1">
    <location>
        <begin position="200"/>
        <end position="219"/>
    </location>
</feature>
<feature type="compositionally biased region" description="Low complexity" evidence="1">
    <location>
        <begin position="245"/>
        <end position="255"/>
    </location>
</feature>
<sequence>MGSFNLYSFFSNRILPQPTAPTKETSSSASSAAHLRFHSDSATASTASIQQLFPCEDRHSFNPHYQHNLHSTSPTYSTPPSLSSSPTNSSPSSITSPSSAAYTSPSTRSYYPSQDQYQQKRGRRQHYNAPGSRAYVYQQQQRSQSRRQLQQRLYHEQDLLEYMDDDLMVDYGSSSTHPRQHSTGMSRVHPSGAILSIARPQQQQQDPFRLSSNGLSLSPTAEYEHGPWGGRSTAGSRPRQLRHVASSSAALSSPSMTAKSSGSSARVGAPVTTTASASPAACEQQSDLVRDHLLPRISELSPQTHMQETMHANTAAHSRGGEDRVNGASGFASVPTALSSLLHSTESIGNSNNNNNHPRGIGMLKSSSASSVVLTGSVFATESSFTSATTSSMPLATASSSSCAKLSLMRIARCSKSQDGWCSNQAGQYTRHYAETRTCIMADGRRNRRL</sequence>
<dbReference type="EMBL" id="JAABOA010000912">
    <property type="protein sequence ID" value="KAF9582822.1"/>
    <property type="molecule type" value="Genomic_DNA"/>
</dbReference>
<evidence type="ECO:0000256" key="1">
    <source>
        <dbReference type="SAM" id="MobiDB-lite"/>
    </source>
</evidence>
<feature type="region of interest" description="Disordered" evidence="1">
    <location>
        <begin position="200"/>
        <end position="284"/>
    </location>
</feature>
<dbReference type="OrthoDB" id="2441093at2759"/>
<protein>
    <submittedName>
        <fullName evidence="2">Uncharacterized protein</fullName>
    </submittedName>
</protein>
<evidence type="ECO:0000313" key="2">
    <source>
        <dbReference type="EMBL" id="KAF9582822.1"/>
    </source>
</evidence>
<name>A0A9P6KFJ0_9FUNG</name>
<comment type="caution">
    <text evidence="2">The sequence shown here is derived from an EMBL/GenBank/DDBJ whole genome shotgun (WGS) entry which is preliminary data.</text>
</comment>
<organism evidence="2 3">
    <name type="scientific">Lunasporangiospora selenospora</name>
    <dbReference type="NCBI Taxonomy" id="979761"/>
    <lineage>
        <taxon>Eukaryota</taxon>
        <taxon>Fungi</taxon>
        <taxon>Fungi incertae sedis</taxon>
        <taxon>Mucoromycota</taxon>
        <taxon>Mortierellomycotina</taxon>
        <taxon>Mortierellomycetes</taxon>
        <taxon>Mortierellales</taxon>
        <taxon>Mortierellaceae</taxon>
        <taxon>Lunasporangiospora</taxon>
    </lineage>
</organism>
<feature type="compositionally biased region" description="Low complexity" evidence="1">
    <location>
        <begin position="269"/>
        <end position="281"/>
    </location>
</feature>
<feature type="compositionally biased region" description="Low complexity" evidence="1">
    <location>
        <begin position="71"/>
        <end position="113"/>
    </location>
</feature>
<feature type="region of interest" description="Disordered" evidence="1">
    <location>
        <begin position="64"/>
        <end position="146"/>
    </location>
</feature>
<evidence type="ECO:0000313" key="3">
    <source>
        <dbReference type="Proteomes" id="UP000780801"/>
    </source>
</evidence>
<dbReference type="AlphaFoldDB" id="A0A9P6KFJ0"/>